<evidence type="ECO:0000313" key="3">
    <source>
        <dbReference type="Proteomes" id="UP001165679"/>
    </source>
</evidence>
<dbReference type="GO" id="GO:0003677">
    <property type="term" value="F:DNA binding"/>
    <property type="evidence" value="ECO:0007669"/>
    <property type="project" value="UniProtKB-KW"/>
</dbReference>
<dbReference type="PROSITE" id="PS01332">
    <property type="entry name" value="HTH_RRF2_1"/>
    <property type="match status" value="1"/>
</dbReference>
<dbReference type="InterPro" id="IPR036388">
    <property type="entry name" value="WH-like_DNA-bd_sf"/>
</dbReference>
<dbReference type="GO" id="GO:0003700">
    <property type="term" value="F:DNA-binding transcription factor activity"/>
    <property type="evidence" value="ECO:0007669"/>
    <property type="project" value="TreeGrafter"/>
</dbReference>
<dbReference type="AlphaFoldDB" id="A0AA41YU74"/>
<evidence type="ECO:0000256" key="1">
    <source>
        <dbReference type="ARBA" id="ARBA00023125"/>
    </source>
</evidence>
<dbReference type="PANTHER" id="PTHR33221">
    <property type="entry name" value="WINGED HELIX-TURN-HELIX TRANSCRIPTIONAL REGULATOR, RRF2 FAMILY"/>
    <property type="match status" value="1"/>
</dbReference>
<dbReference type="RefSeq" id="WP_264714214.1">
    <property type="nucleotide sequence ID" value="NZ_JAPDNT010000009.1"/>
</dbReference>
<dbReference type="Pfam" id="PF02082">
    <property type="entry name" value="Rrf2"/>
    <property type="match status" value="1"/>
</dbReference>
<reference evidence="2" key="2">
    <citation type="submission" date="2022-10" db="EMBL/GenBank/DDBJ databases">
        <authorList>
            <person name="Trinh H.N."/>
        </authorList>
    </citation>
    <scope>NUCLEOTIDE SEQUENCE</scope>
    <source>
        <strain evidence="2">RN2-1</strain>
    </source>
</reference>
<sequence>MLSSKAKYALRAAVFLAERQGNETWTLASEIADAEDIPRKFLEAILVELRDSGIVASRRGRYGGYRLASPPARIAAGDVIRVIDGPLALAPCASRTQFGACVDCVDPTICALRPMLQQARDAVAGVLDGCSLATLERERRTRPPAAARNQA</sequence>
<dbReference type="Gene3D" id="1.10.10.10">
    <property type="entry name" value="Winged helix-like DNA-binding domain superfamily/Winged helix DNA-binding domain"/>
    <property type="match status" value="1"/>
</dbReference>
<evidence type="ECO:0000313" key="2">
    <source>
        <dbReference type="EMBL" id="MCW3475497.1"/>
    </source>
</evidence>
<dbReference type="SUPFAM" id="SSF46785">
    <property type="entry name" value="Winged helix' DNA-binding domain"/>
    <property type="match status" value="1"/>
</dbReference>
<dbReference type="GO" id="GO:0005829">
    <property type="term" value="C:cytosol"/>
    <property type="evidence" value="ECO:0007669"/>
    <property type="project" value="TreeGrafter"/>
</dbReference>
<dbReference type="InterPro" id="IPR036390">
    <property type="entry name" value="WH_DNA-bd_sf"/>
</dbReference>
<accession>A0AA41YU74</accession>
<organism evidence="2 3">
    <name type="scientific">Limobrevibacterium gyesilva</name>
    <dbReference type="NCBI Taxonomy" id="2991712"/>
    <lineage>
        <taxon>Bacteria</taxon>
        <taxon>Pseudomonadati</taxon>
        <taxon>Pseudomonadota</taxon>
        <taxon>Alphaproteobacteria</taxon>
        <taxon>Acetobacterales</taxon>
        <taxon>Acetobacteraceae</taxon>
        <taxon>Limobrevibacterium</taxon>
    </lineage>
</organism>
<dbReference type="InterPro" id="IPR000944">
    <property type="entry name" value="Tscrpt_reg_Rrf2"/>
</dbReference>
<dbReference type="Proteomes" id="UP001165679">
    <property type="component" value="Unassembled WGS sequence"/>
</dbReference>
<proteinExistence type="predicted"/>
<dbReference type="PANTHER" id="PTHR33221:SF5">
    <property type="entry name" value="HTH-TYPE TRANSCRIPTIONAL REGULATOR ISCR"/>
    <property type="match status" value="1"/>
</dbReference>
<keyword evidence="3" id="KW-1185">Reference proteome</keyword>
<dbReference type="NCBIfam" id="TIGR00738">
    <property type="entry name" value="rrf2_super"/>
    <property type="match status" value="1"/>
</dbReference>
<name>A0AA41YU74_9PROT</name>
<reference evidence="2" key="1">
    <citation type="submission" date="2022-09" db="EMBL/GenBank/DDBJ databases">
        <title>Rhodovastum sp. nov. RN2-1 isolated from soil in Seongnam, South Korea.</title>
        <authorList>
            <person name="Le N.T."/>
        </authorList>
    </citation>
    <scope>NUCLEOTIDE SEQUENCE</scope>
    <source>
        <strain evidence="2">RN2-1</strain>
    </source>
</reference>
<gene>
    <name evidence="2" type="ORF">OL599_13010</name>
</gene>
<dbReference type="InterPro" id="IPR030489">
    <property type="entry name" value="TR_Rrf2-type_CS"/>
</dbReference>
<dbReference type="EMBL" id="JAPDNT010000009">
    <property type="protein sequence ID" value="MCW3475497.1"/>
    <property type="molecule type" value="Genomic_DNA"/>
</dbReference>
<comment type="caution">
    <text evidence="2">The sequence shown here is derived from an EMBL/GenBank/DDBJ whole genome shotgun (WGS) entry which is preliminary data.</text>
</comment>
<keyword evidence="1" id="KW-0238">DNA-binding</keyword>
<protein>
    <submittedName>
        <fullName evidence="2">Rrf2 family transcriptional regulator</fullName>
    </submittedName>
</protein>
<dbReference type="PROSITE" id="PS51197">
    <property type="entry name" value="HTH_RRF2_2"/>
    <property type="match status" value="1"/>
</dbReference>